<keyword evidence="5" id="KW-1185">Reference proteome</keyword>
<dbReference type="InterPro" id="IPR050902">
    <property type="entry name" value="ABC_Transporter_SBP"/>
</dbReference>
<sequence length="330" mass="34222">MSLLIHSLLASCTYLRRSAAVFITLLAVTASLGAHANDDASAAHRLVSTDASATELLLALGMQEQLVAIDVTSKLPSGSKKLPSVGYHRALSAEGLLGLKPTMVVGSEHMGPVAVVDALNKAEVTLVQLPIADSAADLKRNIDQLASALALESKGQNLIAKLDAKLAELAAKPLSQERIAFLLAMDPSKLRLAGAGTAGNALIDMLDATNVADYNNYRNVSAESLLSMQPTMILVVGRDSDAAVAELVKANPLLKHTPAGQNDRIMAVEGGSLVAGLSVSAVDEALRINQTMHTGQAMHISQAVRISHATNTHDQATSAHDGVAGSGAAR</sequence>
<reference evidence="5" key="1">
    <citation type="journal article" date="2019" name="Int. J. Syst. Evol. Microbiol.">
        <title>The Global Catalogue of Microorganisms (GCM) 10K type strain sequencing project: providing services to taxonomists for standard genome sequencing and annotation.</title>
        <authorList>
            <consortium name="The Broad Institute Genomics Platform"/>
            <consortium name="The Broad Institute Genome Sequencing Center for Infectious Disease"/>
            <person name="Wu L."/>
            <person name="Ma J."/>
        </authorList>
    </citation>
    <scope>NUCLEOTIDE SEQUENCE [LARGE SCALE GENOMIC DNA]</scope>
    <source>
        <strain evidence="5">CGMCC 1.10992</strain>
    </source>
</reference>
<dbReference type="SUPFAM" id="SSF53807">
    <property type="entry name" value="Helical backbone' metal receptor"/>
    <property type="match status" value="1"/>
</dbReference>
<evidence type="ECO:0000259" key="3">
    <source>
        <dbReference type="PROSITE" id="PS50983"/>
    </source>
</evidence>
<protein>
    <submittedName>
        <fullName evidence="4">Hemin ABC transporter substrate-binding protein</fullName>
    </submittedName>
</protein>
<feature type="signal peptide" evidence="2">
    <location>
        <begin position="1"/>
        <end position="36"/>
    </location>
</feature>
<proteinExistence type="predicted"/>
<gene>
    <name evidence="4" type="ORF">ACFSJ3_04045</name>
</gene>
<dbReference type="PANTHER" id="PTHR30535:SF4">
    <property type="entry name" value="HEMIN-BINDING PERIPLASMIC PROTEIN HMUT"/>
    <property type="match status" value="1"/>
</dbReference>
<accession>A0ABW4XK45</accession>
<dbReference type="PANTHER" id="PTHR30535">
    <property type="entry name" value="VITAMIN B12-BINDING PROTEIN"/>
    <property type="match status" value="1"/>
</dbReference>
<evidence type="ECO:0000256" key="2">
    <source>
        <dbReference type="SAM" id="SignalP"/>
    </source>
</evidence>
<keyword evidence="2" id="KW-0732">Signal</keyword>
<comment type="caution">
    <text evidence="4">The sequence shown here is derived from an EMBL/GenBank/DDBJ whole genome shotgun (WGS) entry which is preliminary data.</text>
</comment>
<dbReference type="Pfam" id="PF01497">
    <property type="entry name" value="Peripla_BP_2"/>
    <property type="match status" value="1"/>
</dbReference>
<feature type="chain" id="PRO_5045969079" evidence="2">
    <location>
        <begin position="37"/>
        <end position="330"/>
    </location>
</feature>
<dbReference type="Gene3D" id="3.40.50.1980">
    <property type="entry name" value="Nitrogenase molybdenum iron protein domain"/>
    <property type="match status" value="2"/>
</dbReference>
<organism evidence="4 5">
    <name type="scientific">Corallincola platygyrae</name>
    <dbReference type="NCBI Taxonomy" id="1193278"/>
    <lineage>
        <taxon>Bacteria</taxon>
        <taxon>Pseudomonadati</taxon>
        <taxon>Pseudomonadota</taxon>
        <taxon>Gammaproteobacteria</taxon>
        <taxon>Alteromonadales</taxon>
        <taxon>Psychromonadaceae</taxon>
        <taxon>Corallincola</taxon>
    </lineage>
</organism>
<dbReference type="EMBL" id="JBHUHT010000008">
    <property type="protein sequence ID" value="MFD2095144.1"/>
    <property type="molecule type" value="Genomic_DNA"/>
</dbReference>
<evidence type="ECO:0000313" key="4">
    <source>
        <dbReference type="EMBL" id="MFD2095144.1"/>
    </source>
</evidence>
<feature type="domain" description="Fe/B12 periplasmic-binding" evidence="3">
    <location>
        <begin position="45"/>
        <end position="296"/>
    </location>
</feature>
<evidence type="ECO:0000256" key="1">
    <source>
        <dbReference type="SAM" id="MobiDB-lite"/>
    </source>
</evidence>
<dbReference type="Proteomes" id="UP001597380">
    <property type="component" value="Unassembled WGS sequence"/>
</dbReference>
<feature type="region of interest" description="Disordered" evidence="1">
    <location>
        <begin position="311"/>
        <end position="330"/>
    </location>
</feature>
<name>A0ABW4XK45_9GAMM</name>
<evidence type="ECO:0000313" key="5">
    <source>
        <dbReference type="Proteomes" id="UP001597380"/>
    </source>
</evidence>
<dbReference type="RefSeq" id="WP_345338298.1">
    <property type="nucleotide sequence ID" value="NZ_BAABLI010000005.1"/>
</dbReference>
<dbReference type="InterPro" id="IPR002491">
    <property type="entry name" value="ABC_transptr_periplasmic_BD"/>
</dbReference>
<dbReference type="PROSITE" id="PS50983">
    <property type="entry name" value="FE_B12_PBP"/>
    <property type="match status" value="1"/>
</dbReference>